<feature type="transmembrane region" description="Helical" evidence="1">
    <location>
        <begin position="43"/>
        <end position="62"/>
    </location>
</feature>
<dbReference type="EMBL" id="BSST01000001">
    <property type="protein sequence ID" value="GLX79601.1"/>
    <property type="molecule type" value="Genomic_DNA"/>
</dbReference>
<feature type="transmembrane region" description="Helical" evidence="1">
    <location>
        <begin position="18"/>
        <end position="37"/>
    </location>
</feature>
<evidence type="ECO:0008006" key="4">
    <source>
        <dbReference type="Google" id="ProtNLM"/>
    </source>
</evidence>
<keyword evidence="1" id="KW-0472">Membrane</keyword>
<keyword evidence="3" id="KW-1185">Reference proteome</keyword>
<organism evidence="2 3">
    <name type="scientific">Thalassotalea insulae</name>
    <dbReference type="NCBI Taxonomy" id="2056778"/>
    <lineage>
        <taxon>Bacteria</taxon>
        <taxon>Pseudomonadati</taxon>
        <taxon>Pseudomonadota</taxon>
        <taxon>Gammaproteobacteria</taxon>
        <taxon>Alteromonadales</taxon>
        <taxon>Colwelliaceae</taxon>
        <taxon>Thalassotalea</taxon>
    </lineage>
</organism>
<dbReference type="Proteomes" id="UP001157186">
    <property type="component" value="Unassembled WGS sequence"/>
</dbReference>
<evidence type="ECO:0000256" key="1">
    <source>
        <dbReference type="SAM" id="Phobius"/>
    </source>
</evidence>
<comment type="caution">
    <text evidence="2">The sequence shown here is derived from an EMBL/GenBank/DDBJ whole genome shotgun (WGS) entry which is preliminary data.</text>
</comment>
<proteinExistence type="predicted"/>
<evidence type="ECO:0000313" key="2">
    <source>
        <dbReference type="EMBL" id="GLX79601.1"/>
    </source>
</evidence>
<dbReference type="RefSeq" id="WP_284245520.1">
    <property type="nucleotide sequence ID" value="NZ_BSST01000001.1"/>
</dbReference>
<keyword evidence="1" id="KW-0812">Transmembrane</keyword>
<accession>A0ABQ6GUI9</accession>
<name>A0ABQ6GUI9_9GAMM</name>
<evidence type="ECO:0000313" key="3">
    <source>
        <dbReference type="Proteomes" id="UP001157186"/>
    </source>
</evidence>
<gene>
    <name evidence="2" type="ORF">tinsulaeT_29410</name>
</gene>
<reference evidence="2 3" key="1">
    <citation type="submission" date="2023-03" db="EMBL/GenBank/DDBJ databases">
        <title>Draft genome sequence of Thalassotalea insulae KCTC 62186T.</title>
        <authorList>
            <person name="Sawabe T."/>
        </authorList>
    </citation>
    <scope>NUCLEOTIDE SEQUENCE [LARGE SCALE GENOMIC DNA]</scope>
    <source>
        <strain evidence="2 3">KCTC 62186</strain>
    </source>
</reference>
<keyword evidence="1" id="KW-1133">Transmembrane helix</keyword>
<sequence length="190" mass="22208">MNEPIDKINCQQKKDGKAFSIIAIFLVLFLLLSFTGSGSTSSGLWLARGFFLVFILLFFVLANSHHKKHQALGDTPLYLNTKRPIIGQILSGKIKVPQQHFTKVKQLTLNNIYYDGRSKRKKWKRIRQLTTTCLPSYEEECTWLNFEFTVPEDSKASENKGDRHFYWEVEMVFTEKLTQVKRNWRVTIDK</sequence>
<protein>
    <recommendedName>
        <fullName evidence="4">DUF4178 domain-containing protein</fullName>
    </recommendedName>
</protein>